<dbReference type="RefSeq" id="XP_040677269.1">
    <property type="nucleotide sequence ID" value="XM_040824849.1"/>
</dbReference>
<dbReference type="InterPro" id="IPR027417">
    <property type="entry name" value="P-loop_NTPase"/>
</dbReference>
<dbReference type="GO" id="GO:0003677">
    <property type="term" value="F:DNA binding"/>
    <property type="evidence" value="ECO:0007669"/>
    <property type="project" value="InterPro"/>
</dbReference>
<keyword evidence="1" id="KW-0378">Hydrolase</keyword>
<dbReference type="GeneID" id="63740506"/>
<dbReference type="GO" id="GO:0004386">
    <property type="term" value="F:helicase activity"/>
    <property type="evidence" value="ECO:0007669"/>
    <property type="project" value="UniProtKB-KW"/>
</dbReference>
<gene>
    <name evidence="4" type="ORF">MAM_06051</name>
</gene>
<evidence type="ECO:0000313" key="4">
    <source>
        <dbReference type="EMBL" id="KHN96203.1"/>
    </source>
</evidence>
<organism evidence="4 5">
    <name type="scientific">Metarhizium album (strain ARSEF 1941)</name>
    <dbReference type="NCBI Taxonomy" id="1081103"/>
    <lineage>
        <taxon>Eukaryota</taxon>
        <taxon>Fungi</taxon>
        <taxon>Dikarya</taxon>
        <taxon>Ascomycota</taxon>
        <taxon>Pezizomycotina</taxon>
        <taxon>Sordariomycetes</taxon>
        <taxon>Hypocreomycetidae</taxon>
        <taxon>Hypocreales</taxon>
        <taxon>Clavicipitaceae</taxon>
        <taxon>Metarhizium</taxon>
    </lineage>
</organism>
<dbReference type="GO" id="GO:0005737">
    <property type="term" value="C:cytoplasm"/>
    <property type="evidence" value="ECO:0007669"/>
    <property type="project" value="TreeGrafter"/>
</dbReference>
<dbReference type="GO" id="GO:0016787">
    <property type="term" value="F:hydrolase activity"/>
    <property type="evidence" value="ECO:0007669"/>
    <property type="project" value="InterPro"/>
</dbReference>
<dbReference type="STRING" id="1081103.A0A0B2WQA3"/>
<protein>
    <submittedName>
        <fullName evidence="4">Dicer-like protein 1</fullName>
    </submittedName>
</protein>
<keyword evidence="1" id="KW-0067">ATP-binding</keyword>
<feature type="domain" description="Helicase ATP-binding" evidence="3">
    <location>
        <begin position="133"/>
        <end position="308"/>
    </location>
</feature>
<comment type="caution">
    <text evidence="4">The sequence shown here is derived from an EMBL/GenBank/DDBJ whole genome shotgun (WGS) entry which is preliminary data.</text>
</comment>
<dbReference type="InterPro" id="IPR051363">
    <property type="entry name" value="RLR_Helicase"/>
</dbReference>
<dbReference type="PANTHER" id="PTHR14074:SF16">
    <property type="entry name" value="ANTIVIRAL INNATE IMMUNE RESPONSE RECEPTOR RIG-I"/>
    <property type="match status" value="1"/>
</dbReference>
<dbReference type="SMART" id="SM00487">
    <property type="entry name" value="DEXDc"/>
    <property type="match status" value="1"/>
</dbReference>
<keyword evidence="5" id="KW-1185">Reference proteome</keyword>
<sequence>MTLAMGHIPERTTTLGLCNADVMMASASILDSTDQTRQDHCASTNKATYDSDSSDDVEKYRLESNPERPSKKPIQNSQHDAFLSWVANAFKEDDSTESTDQSDDVDDESARIAESRATPAKIVTSPRQYQLDLFERAKQQNTIIVLDTGSGKTYIAVLLLRHVLALELENHGQPMKTAFFLVDNVALCQQQYRFLRANLEYPVGKFHGDKASMAQERAAQIQENMVIVCTAQILLDLLGSGLLTMSQINLLIFDEAHHTKKNHPYAGIMRDHYVRTKADRPRILGMTASPVDSKTRDFHAAAVDLEATLCSRIATVSDDALLAGMGRKQQIERVVKYGPLLGPTGAMSALFLSLSNLCAYSNLQSHLEAARYVYSVIGSWGANQYWKHVFKSHDRSLVVTELANAVDELSCYHSEASYQSGERTNDEIIRMKAQKLVADHFRKEPAENFSPKVQVLHETLLKEFGTNRSTRCIVFVQKRYIAFLLSEAFNQTLMKVPHMTTGFLVCPSSPDLIS</sequence>
<reference evidence="4 5" key="1">
    <citation type="journal article" date="2014" name="Proc. Natl. Acad. Sci. U.S.A.">
        <title>Trajectory and genomic determinants of fungal-pathogen speciation and host adaptation.</title>
        <authorList>
            <person name="Hu X."/>
            <person name="Xiao G."/>
            <person name="Zheng P."/>
            <person name="Shang Y."/>
            <person name="Su Y."/>
            <person name="Zhang X."/>
            <person name="Liu X."/>
            <person name="Zhan S."/>
            <person name="St Leger R.J."/>
            <person name="Wang C."/>
        </authorList>
    </citation>
    <scope>NUCLEOTIDE SEQUENCE [LARGE SCALE GENOMIC DNA]</scope>
    <source>
        <strain evidence="4 5">ARSEF 1941</strain>
    </source>
</reference>
<dbReference type="Pfam" id="PF04851">
    <property type="entry name" value="ResIII"/>
    <property type="match status" value="1"/>
</dbReference>
<evidence type="ECO:0000313" key="5">
    <source>
        <dbReference type="Proteomes" id="UP000030816"/>
    </source>
</evidence>
<keyword evidence="1" id="KW-0347">Helicase</keyword>
<dbReference type="GO" id="GO:0005524">
    <property type="term" value="F:ATP binding"/>
    <property type="evidence" value="ECO:0007669"/>
    <property type="project" value="InterPro"/>
</dbReference>
<dbReference type="PANTHER" id="PTHR14074">
    <property type="entry name" value="HELICASE WITH DEATH DOMAIN-RELATED"/>
    <property type="match status" value="1"/>
</dbReference>
<proteinExistence type="predicted"/>
<evidence type="ECO:0000256" key="2">
    <source>
        <dbReference type="SAM" id="MobiDB-lite"/>
    </source>
</evidence>
<evidence type="ECO:0000259" key="3">
    <source>
        <dbReference type="PROSITE" id="PS51192"/>
    </source>
</evidence>
<dbReference type="AlphaFoldDB" id="A0A0B2WQA3"/>
<dbReference type="PROSITE" id="PS51192">
    <property type="entry name" value="HELICASE_ATP_BIND_1"/>
    <property type="match status" value="1"/>
</dbReference>
<dbReference type="Gene3D" id="3.40.50.300">
    <property type="entry name" value="P-loop containing nucleotide triphosphate hydrolases"/>
    <property type="match status" value="2"/>
</dbReference>
<dbReference type="Gene3D" id="1.20.1320.30">
    <property type="match status" value="1"/>
</dbReference>
<dbReference type="CDD" id="cd18034">
    <property type="entry name" value="DEXHc_dicer"/>
    <property type="match status" value="1"/>
</dbReference>
<dbReference type="OrthoDB" id="416741at2759"/>
<dbReference type="EMBL" id="AZHE01000017">
    <property type="protein sequence ID" value="KHN96203.1"/>
    <property type="molecule type" value="Genomic_DNA"/>
</dbReference>
<evidence type="ECO:0000256" key="1">
    <source>
        <dbReference type="ARBA" id="ARBA00022806"/>
    </source>
</evidence>
<dbReference type="Proteomes" id="UP000030816">
    <property type="component" value="Unassembled WGS sequence"/>
</dbReference>
<dbReference type="InterPro" id="IPR006935">
    <property type="entry name" value="Helicase/UvrB_N"/>
</dbReference>
<dbReference type="InterPro" id="IPR014001">
    <property type="entry name" value="Helicase_ATP-bd"/>
</dbReference>
<keyword evidence="1" id="KW-0547">Nucleotide-binding</keyword>
<feature type="compositionally biased region" description="Basic and acidic residues" evidence="2">
    <location>
        <begin position="56"/>
        <end position="70"/>
    </location>
</feature>
<accession>A0A0B2WQA3</accession>
<dbReference type="SUPFAM" id="SSF52540">
    <property type="entry name" value="P-loop containing nucleoside triphosphate hydrolases"/>
    <property type="match status" value="2"/>
</dbReference>
<name>A0A0B2WQA3_METAS</name>
<feature type="region of interest" description="Disordered" evidence="2">
    <location>
        <begin position="43"/>
        <end position="77"/>
    </location>
</feature>
<dbReference type="HOGENOM" id="CLU_530046_0_0_1"/>